<evidence type="ECO:0008006" key="4">
    <source>
        <dbReference type="Google" id="ProtNLM"/>
    </source>
</evidence>
<accession>A0AAV5N1A6</accession>
<comment type="caution">
    <text evidence="2">The sequence shown here is derived from an EMBL/GenBank/DDBJ whole genome shotgun (WGS) entry which is preliminary data.</text>
</comment>
<proteinExistence type="predicted"/>
<evidence type="ECO:0000313" key="3">
    <source>
        <dbReference type="Proteomes" id="UP001058124"/>
    </source>
</evidence>
<keyword evidence="3" id="KW-1185">Reference proteome</keyword>
<sequence length="73" mass="7917">MLYNGSRINVDNSTKTNVGSQGTLNTNPAETTFNSQSTIPFTARYVQRSAIQKGGVSYTGSVTGKVNMYVTYQ</sequence>
<dbReference type="AlphaFoldDB" id="A0AAV5N1A6"/>
<evidence type="ECO:0000256" key="1">
    <source>
        <dbReference type="SAM" id="MobiDB-lite"/>
    </source>
</evidence>
<feature type="region of interest" description="Disordered" evidence="1">
    <location>
        <begin position="1"/>
        <end position="33"/>
    </location>
</feature>
<evidence type="ECO:0000313" key="2">
    <source>
        <dbReference type="EMBL" id="GKX54809.1"/>
    </source>
</evidence>
<dbReference type="GO" id="GO:0009289">
    <property type="term" value="C:pilus"/>
    <property type="evidence" value="ECO:0007669"/>
    <property type="project" value="InterPro"/>
</dbReference>
<organism evidence="2 3">
    <name type="scientific">Leminorella grimontii</name>
    <dbReference type="NCBI Taxonomy" id="82981"/>
    <lineage>
        <taxon>Bacteria</taxon>
        <taxon>Pseudomonadati</taxon>
        <taxon>Pseudomonadota</taxon>
        <taxon>Gammaproteobacteria</taxon>
        <taxon>Enterobacterales</taxon>
        <taxon>Budviciaceae</taxon>
        <taxon>Leminorella</taxon>
    </lineage>
</organism>
<gene>
    <name evidence="2" type="ORF">SOASR030_09210</name>
</gene>
<name>A0AAV5N1A6_9GAMM</name>
<dbReference type="InterPro" id="IPR036937">
    <property type="entry name" value="Adhesion_dom_fimbrial_sf"/>
</dbReference>
<dbReference type="Proteomes" id="UP001058124">
    <property type="component" value="Unassembled WGS sequence"/>
</dbReference>
<dbReference type="Gene3D" id="2.60.40.1090">
    <property type="entry name" value="Fimbrial-type adhesion domain"/>
    <property type="match status" value="1"/>
</dbReference>
<reference evidence="2" key="1">
    <citation type="submission" date="2022-06" db="EMBL/GenBank/DDBJ databases">
        <title>Draft genome sequences of Leminorella grimontii str. JCM5902.</title>
        <authorList>
            <person name="Wakabayashi Y."/>
            <person name="Kojima K."/>
        </authorList>
    </citation>
    <scope>NUCLEOTIDE SEQUENCE</scope>
    <source>
        <strain evidence="2">JCM 5902</strain>
    </source>
</reference>
<dbReference type="EMBL" id="BRLH01000001">
    <property type="protein sequence ID" value="GKX54809.1"/>
    <property type="molecule type" value="Genomic_DNA"/>
</dbReference>
<dbReference type="GO" id="GO:0007155">
    <property type="term" value="P:cell adhesion"/>
    <property type="evidence" value="ECO:0007669"/>
    <property type="project" value="InterPro"/>
</dbReference>
<protein>
    <recommendedName>
        <fullName evidence="4">Fimbrial protein</fullName>
    </recommendedName>
</protein>